<organism evidence="3">
    <name type="scientific">Cyprinus carpio</name>
    <name type="common">Common carp</name>
    <dbReference type="NCBI Taxonomy" id="7962"/>
    <lineage>
        <taxon>Eukaryota</taxon>
        <taxon>Metazoa</taxon>
        <taxon>Chordata</taxon>
        <taxon>Craniata</taxon>
        <taxon>Vertebrata</taxon>
        <taxon>Euteleostomi</taxon>
        <taxon>Actinopterygii</taxon>
        <taxon>Neopterygii</taxon>
        <taxon>Teleostei</taxon>
        <taxon>Ostariophysi</taxon>
        <taxon>Cypriniformes</taxon>
        <taxon>Cyprinidae</taxon>
        <taxon>Cyprininae</taxon>
        <taxon>Cyprinus</taxon>
    </lineage>
</organism>
<evidence type="ECO:0000256" key="1">
    <source>
        <dbReference type="SAM" id="MobiDB-lite"/>
    </source>
</evidence>
<name>A0A9Q9XZY6_CYPCA</name>
<dbReference type="RefSeq" id="XP_042611111.1">
    <property type="nucleotide sequence ID" value="XM_042755177.1"/>
</dbReference>
<dbReference type="GeneID" id="109076152"/>
<dbReference type="Proteomes" id="UP001155660">
    <property type="component" value="Unplaced"/>
</dbReference>
<feature type="compositionally biased region" description="Basic and acidic residues" evidence="1">
    <location>
        <begin position="135"/>
        <end position="146"/>
    </location>
</feature>
<dbReference type="AlphaFoldDB" id="A0A9Q9XZY6"/>
<reference evidence="2 3" key="1">
    <citation type="submission" date="2025-04" db="UniProtKB">
        <authorList>
            <consortium name="RefSeq"/>
        </authorList>
    </citation>
    <scope>IDENTIFICATION</scope>
    <source>
        <tissue evidence="2 3">Muscle</tissue>
    </source>
</reference>
<accession>A0A9Q9XZY6</accession>
<feature type="region of interest" description="Disordered" evidence="1">
    <location>
        <begin position="79"/>
        <end position="146"/>
    </location>
</feature>
<proteinExistence type="predicted"/>
<evidence type="ECO:0000313" key="2">
    <source>
        <dbReference type="RefSeq" id="XP_042611111.1"/>
    </source>
</evidence>
<dbReference type="RefSeq" id="XP_042611112.1">
    <property type="nucleotide sequence ID" value="XM_042755178.1"/>
</dbReference>
<protein>
    <submittedName>
        <fullName evidence="2 3">R3H domain-containing protein 2-like isoform X3</fullName>
    </submittedName>
</protein>
<evidence type="ECO:0000313" key="3">
    <source>
        <dbReference type="RefSeq" id="XP_042611112.1"/>
    </source>
</evidence>
<gene>
    <name evidence="2 3" type="primary">LOC109076152</name>
</gene>
<sequence>MPVCYSSSSQFPVSGQPYLRMGPVPYSAQSQIPPAPLQQPGYQTVMPNQQQNYQNMMQPPQNQMQGMMLQHPSVPSYQLLRGVPASSRSGADAVPPHHGSLRLATDSRAAVLSDEPCLELRRVDPSGSHSPKTMTGREESSSTEHS</sequence>